<keyword evidence="3" id="KW-1185">Reference proteome</keyword>
<gene>
    <name evidence="2" type="ORF">EW145_g5505</name>
</gene>
<dbReference type="EMBL" id="SGPK01000340">
    <property type="protein sequence ID" value="THH04469.1"/>
    <property type="molecule type" value="Genomic_DNA"/>
</dbReference>
<dbReference type="Proteomes" id="UP000308199">
    <property type="component" value="Unassembled WGS sequence"/>
</dbReference>
<reference evidence="2 3" key="1">
    <citation type="submission" date="2019-02" db="EMBL/GenBank/DDBJ databases">
        <title>Genome sequencing of the rare red list fungi Phellinidium pouzarii.</title>
        <authorList>
            <person name="Buettner E."/>
            <person name="Kellner H."/>
        </authorList>
    </citation>
    <scope>NUCLEOTIDE SEQUENCE [LARGE SCALE GENOMIC DNA]</scope>
    <source>
        <strain evidence="2 3">DSM 108285</strain>
    </source>
</reference>
<feature type="region of interest" description="Disordered" evidence="1">
    <location>
        <begin position="1"/>
        <end position="44"/>
    </location>
</feature>
<proteinExistence type="predicted"/>
<feature type="compositionally biased region" description="Low complexity" evidence="1">
    <location>
        <begin position="22"/>
        <end position="36"/>
    </location>
</feature>
<feature type="region of interest" description="Disordered" evidence="1">
    <location>
        <begin position="115"/>
        <end position="169"/>
    </location>
</feature>
<dbReference type="AlphaFoldDB" id="A0A4S4KZR8"/>
<organism evidence="2 3">
    <name type="scientific">Phellinidium pouzarii</name>
    <dbReference type="NCBI Taxonomy" id="167371"/>
    <lineage>
        <taxon>Eukaryota</taxon>
        <taxon>Fungi</taxon>
        <taxon>Dikarya</taxon>
        <taxon>Basidiomycota</taxon>
        <taxon>Agaricomycotina</taxon>
        <taxon>Agaricomycetes</taxon>
        <taxon>Hymenochaetales</taxon>
        <taxon>Hymenochaetaceae</taxon>
        <taxon>Phellinidium</taxon>
    </lineage>
</organism>
<evidence type="ECO:0000256" key="1">
    <source>
        <dbReference type="SAM" id="MobiDB-lite"/>
    </source>
</evidence>
<name>A0A4S4KZR8_9AGAM</name>
<dbReference type="OrthoDB" id="5544050at2759"/>
<sequence length="301" mass="32891">MSVTPAPETASDRSTPAPPVAASPSPGTSTPSSSKSSSHKPKPVNIFSDDGSFLERFQRVKRVPCPSFAFNFEWYIRTFLMLEKLSLRDALAGGRREEEAILTFVLTDSVPSNRSKRTFETRFKNRGKRRAPSSEPSPEGPERQTDSPADDVSPKKMKIEERKPMTAYEEEVKSYSGSLKDDGMGIRPLLALVTLVQPLEPLEQRVLQHDDIARHHLRVALVYGAGGLEVDEVSIGVSRGLARDDGGGDLARDGEDETRVCAVADEHAAGFVVQRDRGVGDEHADAAPEVEQLRDAGTHSV</sequence>
<evidence type="ECO:0000313" key="2">
    <source>
        <dbReference type="EMBL" id="THH04469.1"/>
    </source>
</evidence>
<comment type="caution">
    <text evidence="2">The sequence shown here is derived from an EMBL/GenBank/DDBJ whole genome shotgun (WGS) entry which is preliminary data.</text>
</comment>
<evidence type="ECO:0000313" key="3">
    <source>
        <dbReference type="Proteomes" id="UP000308199"/>
    </source>
</evidence>
<protein>
    <submittedName>
        <fullName evidence="2">Uncharacterized protein</fullName>
    </submittedName>
</protein>
<feature type="compositionally biased region" description="Basic and acidic residues" evidence="1">
    <location>
        <begin position="152"/>
        <end position="164"/>
    </location>
</feature>
<accession>A0A4S4KZR8</accession>